<dbReference type="CDD" id="cd06170">
    <property type="entry name" value="LuxR_C_like"/>
    <property type="match status" value="1"/>
</dbReference>
<dbReference type="PANTHER" id="PTHR44688">
    <property type="entry name" value="DNA-BINDING TRANSCRIPTIONAL ACTIVATOR DEVR_DOSR"/>
    <property type="match status" value="1"/>
</dbReference>
<feature type="domain" description="HTH luxR-type" evidence="4">
    <location>
        <begin position="192"/>
        <end position="257"/>
    </location>
</feature>
<dbReference type="InterPro" id="IPR000792">
    <property type="entry name" value="Tscrpt_reg_LuxR_C"/>
</dbReference>
<keyword evidence="6" id="KW-1185">Reference proteome</keyword>
<proteinExistence type="predicted"/>
<dbReference type="RefSeq" id="WP_264771293.1">
    <property type="nucleotide sequence ID" value="NZ_JAPDOG010000003.1"/>
</dbReference>
<dbReference type="Gene3D" id="1.10.10.10">
    <property type="entry name" value="Winged helix-like DNA-binding domain superfamily/Winged helix DNA-binding domain"/>
    <property type="match status" value="1"/>
</dbReference>
<evidence type="ECO:0000256" key="1">
    <source>
        <dbReference type="ARBA" id="ARBA00023015"/>
    </source>
</evidence>
<organism evidence="5 6">
    <name type="scientific">Defluviimonas salinarum</name>
    <dbReference type="NCBI Taxonomy" id="2992147"/>
    <lineage>
        <taxon>Bacteria</taxon>
        <taxon>Pseudomonadati</taxon>
        <taxon>Pseudomonadota</taxon>
        <taxon>Alphaproteobacteria</taxon>
        <taxon>Rhodobacterales</taxon>
        <taxon>Paracoccaceae</taxon>
        <taxon>Albidovulum</taxon>
    </lineage>
</organism>
<dbReference type="PRINTS" id="PR00038">
    <property type="entry name" value="HTHLUXR"/>
</dbReference>
<gene>
    <name evidence="5" type="ORF">OM960_05375</name>
</gene>
<keyword evidence="3" id="KW-0804">Transcription</keyword>
<sequence length="262" mass="28741">MQGVSFPAEWSTALAELIGALGSPRFPAALRRVLALCCSFDSLVVTRYDGGAPPQALFHDLDDVQAAITVAFYATGPYLLDPFYKACRTRQEPGAYRLRDLAPDAFFRSEYYRNFYRKIRIGDEIGVLIPDGAERWLVLSLARRLRRPVFTPEDNAALAAAFPLIRAAVLQQWGAEGTVEAVAAEVIDDRLVGFGADVLSPREAEVVQLILRGHSTPTAADVLGISPGTVKVHRRHAYAKLGIASQSELFSMATRFLMTQEA</sequence>
<evidence type="ECO:0000313" key="5">
    <source>
        <dbReference type="EMBL" id="MCW3781014.1"/>
    </source>
</evidence>
<keyword evidence="2" id="KW-0238">DNA-binding</keyword>
<comment type="caution">
    <text evidence="5">The sequence shown here is derived from an EMBL/GenBank/DDBJ whole genome shotgun (WGS) entry which is preliminary data.</text>
</comment>
<evidence type="ECO:0000256" key="3">
    <source>
        <dbReference type="ARBA" id="ARBA00023163"/>
    </source>
</evidence>
<evidence type="ECO:0000313" key="6">
    <source>
        <dbReference type="Proteomes" id="UP001207582"/>
    </source>
</evidence>
<keyword evidence="1" id="KW-0805">Transcription regulation</keyword>
<dbReference type="PANTHER" id="PTHR44688:SF16">
    <property type="entry name" value="DNA-BINDING TRANSCRIPTIONAL ACTIVATOR DEVR_DOSR"/>
    <property type="match status" value="1"/>
</dbReference>
<name>A0ABT3J0Q3_9RHOB</name>
<dbReference type="EMBL" id="JAPDOG010000003">
    <property type="protein sequence ID" value="MCW3781014.1"/>
    <property type="molecule type" value="Genomic_DNA"/>
</dbReference>
<dbReference type="Proteomes" id="UP001207582">
    <property type="component" value="Unassembled WGS sequence"/>
</dbReference>
<dbReference type="SUPFAM" id="SSF46894">
    <property type="entry name" value="C-terminal effector domain of the bipartite response regulators"/>
    <property type="match status" value="1"/>
</dbReference>
<evidence type="ECO:0000259" key="4">
    <source>
        <dbReference type="PROSITE" id="PS50043"/>
    </source>
</evidence>
<accession>A0ABT3J0Q3</accession>
<dbReference type="Pfam" id="PF00196">
    <property type="entry name" value="GerE"/>
    <property type="match status" value="1"/>
</dbReference>
<dbReference type="SMART" id="SM00421">
    <property type="entry name" value="HTH_LUXR"/>
    <property type="match status" value="1"/>
</dbReference>
<reference evidence="5 6" key="1">
    <citation type="submission" date="2022-10" db="EMBL/GenBank/DDBJ databases">
        <title>Defluviimonas sp. CAU 1641 isolated from mud.</title>
        <authorList>
            <person name="Kim W."/>
        </authorList>
    </citation>
    <scope>NUCLEOTIDE SEQUENCE [LARGE SCALE GENOMIC DNA]</scope>
    <source>
        <strain evidence="5 6">CAU 1641</strain>
    </source>
</reference>
<evidence type="ECO:0000256" key="2">
    <source>
        <dbReference type="ARBA" id="ARBA00023125"/>
    </source>
</evidence>
<dbReference type="InterPro" id="IPR016032">
    <property type="entry name" value="Sig_transdc_resp-reg_C-effctor"/>
</dbReference>
<dbReference type="InterPro" id="IPR036388">
    <property type="entry name" value="WH-like_DNA-bd_sf"/>
</dbReference>
<dbReference type="PROSITE" id="PS50043">
    <property type="entry name" value="HTH_LUXR_2"/>
    <property type="match status" value="1"/>
</dbReference>
<protein>
    <submittedName>
        <fullName evidence="5">LuxR C-terminal-related transcriptional regulator</fullName>
    </submittedName>
</protein>